<keyword evidence="2" id="KW-1185">Reference proteome</keyword>
<evidence type="ECO:0008006" key="3">
    <source>
        <dbReference type="Google" id="ProtNLM"/>
    </source>
</evidence>
<dbReference type="EMBL" id="JANJYI010000001">
    <property type="protein sequence ID" value="KAK2662295.1"/>
    <property type="molecule type" value="Genomic_DNA"/>
</dbReference>
<evidence type="ECO:0000313" key="2">
    <source>
        <dbReference type="Proteomes" id="UP001280121"/>
    </source>
</evidence>
<sequence>MISEDWRLISLGKGYFHIILKSLRHKKKVWGLDSINLKPGVLCLQPWVLDFNPSLQKSTNAQVWVRFYDLSWEYWHPNIIFYLAKGIGVPLRLDKATIDGDFRHYARVLVDVDMSTLLPSSVLLEKDEIHSSFISVEYENLPSFCSICSSIGHLPCSCRWNKSKVPTANIGKSSQLMVEGSPSSSVVISSGPPIMDTIFLGVHSQSLGVGVLVASSGPTIQDDKLLSDSQAELRFIVDSS</sequence>
<comment type="caution">
    <text evidence="1">The sequence shown here is derived from an EMBL/GenBank/DDBJ whole genome shotgun (WGS) entry which is preliminary data.</text>
</comment>
<organism evidence="1 2">
    <name type="scientific">Dipteronia dyeriana</name>
    <dbReference type="NCBI Taxonomy" id="168575"/>
    <lineage>
        <taxon>Eukaryota</taxon>
        <taxon>Viridiplantae</taxon>
        <taxon>Streptophyta</taxon>
        <taxon>Embryophyta</taxon>
        <taxon>Tracheophyta</taxon>
        <taxon>Spermatophyta</taxon>
        <taxon>Magnoliopsida</taxon>
        <taxon>eudicotyledons</taxon>
        <taxon>Gunneridae</taxon>
        <taxon>Pentapetalae</taxon>
        <taxon>rosids</taxon>
        <taxon>malvids</taxon>
        <taxon>Sapindales</taxon>
        <taxon>Sapindaceae</taxon>
        <taxon>Hippocastanoideae</taxon>
        <taxon>Acereae</taxon>
        <taxon>Dipteronia</taxon>
    </lineage>
</organism>
<dbReference type="AlphaFoldDB" id="A0AAD9XMS1"/>
<dbReference type="PANTHER" id="PTHR31286">
    <property type="entry name" value="GLYCINE-RICH CELL WALL STRUCTURAL PROTEIN 1.8-LIKE"/>
    <property type="match status" value="1"/>
</dbReference>
<reference evidence="1" key="1">
    <citation type="journal article" date="2023" name="Plant J.">
        <title>Genome sequences and population genomics provide insights into the demographic history, inbreeding, and mutation load of two 'living fossil' tree species of Dipteronia.</title>
        <authorList>
            <person name="Feng Y."/>
            <person name="Comes H.P."/>
            <person name="Chen J."/>
            <person name="Zhu S."/>
            <person name="Lu R."/>
            <person name="Zhang X."/>
            <person name="Li P."/>
            <person name="Qiu J."/>
            <person name="Olsen K.M."/>
            <person name="Qiu Y."/>
        </authorList>
    </citation>
    <scope>NUCLEOTIDE SEQUENCE</scope>
    <source>
        <strain evidence="1">KIB01</strain>
    </source>
</reference>
<proteinExistence type="predicted"/>
<dbReference type="InterPro" id="IPR040256">
    <property type="entry name" value="At4g02000-like"/>
</dbReference>
<name>A0AAD9XMS1_9ROSI</name>
<evidence type="ECO:0000313" key="1">
    <source>
        <dbReference type="EMBL" id="KAK2662295.1"/>
    </source>
</evidence>
<dbReference type="PANTHER" id="PTHR31286:SF60">
    <property type="entry name" value="PROTEIN, PUTATIVE-RELATED"/>
    <property type="match status" value="1"/>
</dbReference>
<dbReference type="Proteomes" id="UP001280121">
    <property type="component" value="Unassembled WGS sequence"/>
</dbReference>
<accession>A0AAD9XMS1</accession>
<protein>
    <recommendedName>
        <fullName evidence="3">DUF4283 domain-containing protein</fullName>
    </recommendedName>
</protein>
<gene>
    <name evidence="1" type="ORF">Ddye_000869</name>
</gene>